<gene>
    <name evidence="4" type="ORF">JR316_013421</name>
</gene>
<dbReference type="InterPro" id="IPR007111">
    <property type="entry name" value="NACHT_NTPase"/>
</dbReference>
<dbReference type="PROSITE" id="PS50837">
    <property type="entry name" value="NACHT"/>
    <property type="match status" value="1"/>
</dbReference>
<organism evidence="4">
    <name type="scientific">Psilocybe cubensis</name>
    <name type="common">Psychedelic mushroom</name>
    <name type="synonym">Stropharia cubensis</name>
    <dbReference type="NCBI Taxonomy" id="181762"/>
    <lineage>
        <taxon>Eukaryota</taxon>
        <taxon>Fungi</taxon>
        <taxon>Dikarya</taxon>
        <taxon>Basidiomycota</taxon>
        <taxon>Agaricomycotina</taxon>
        <taxon>Agaricomycetes</taxon>
        <taxon>Agaricomycetidae</taxon>
        <taxon>Agaricales</taxon>
        <taxon>Agaricineae</taxon>
        <taxon>Strophariaceae</taxon>
        <taxon>Psilocybe</taxon>
    </lineage>
</organism>
<dbReference type="AlphaFoldDB" id="A0A8H7XJ26"/>
<feature type="domain" description="NACHT" evidence="3">
    <location>
        <begin position="79"/>
        <end position="196"/>
    </location>
</feature>
<proteinExistence type="predicted"/>
<keyword evidence="1" id="KW-0677">Repeat</keyword>
<dbReference type="EMBL" id="JAFIQS010000028">
    <property type="protein sequence ID" value="KAG5161707.1"/>
    <property type="molecule type" value="Genomic_DNA"/>
</dbReference>
<dbReference type="SUPFAM" id="SSF52540">
    <property type="entry name" value="P-loop containing nucleoside triphosphate hydrolases"/>
    <property type="match status" value="1"/>
</dbReference>
<dbReference type="InterPro" id="IPR056884">
    <property type="entry name" value="NPHP3-like_N"/>
</dbReference>
<feature type="region of interest" description="Disordered" evidence="2">
    <location>
        <begin position="980"/>
        <end position="1010"/>
    </location>
</feature>
<name>A0A8H7XJ26_PSICU</name>
<accession>A0A8H7XJ26</accession>
<evidence type="ECO:0000256" key="1">
    <source>
        <dbReference type="ARBA" id="ARBA00022737"/>
    </source>
</evidence>
<dbReference type="Pfam" id="PF24883">
    <property type="entry name" value="NPHP3_N"/>
    <property type="match status" value="1"/>
</dbReference>
<protein>
    <recommendedName>
        <fullName evidence="3">NACHT domain-containing protein</fullName>
    </recommendedName>
</protein>
<reference evidence="4" key="1">
    <citation type="submission" date="2021-02" db="EMBL/GenBank/DDBJ databases">
        <title>Psilocybe cubensis genome.</title>
        <authorList>
            <person name="Mckernan K.J."/>
            <person name="Crawford S."/>
            <person name="Trippe A."/>
            <person name="Kane L.T."/>
            <person name="Mclaughlin S."/>
        </authorList>
    </citation>
    <scope>NUCLEOTIDE SEQUENCE [LARGE SCALE GENOMIC DNA]</scope>
    <source>
        <strain evidence="4">MGC-MH-2018</strain>
    </source>
</reference>
<dbReference type="OrthoDB" id="5967843at2759"/>
<dbReference type="PANTHER" id="PTHR10039">
    <property type="entry name" value="AMELOGENIN"/>
    <property type="match status" value="1"/>
</dbReference>
<evidence type="ECO:0000256" key="2">
    <source>
        <dbReference type="SAM" id="MobiDB-lite"/>
    </source>
</evidence>
<evidence type="ECO:0000313" key="4">
    <source>
        <dbReference type="EMBL" id="KAG5161707.1"/>
    </source>
</evidence>
<comment type="caution">
    <text evidence="4">The sequence shown here is derived from an EMBL/GenBank/DDBJ whole genome shotgun (WGS) entry which is preliminary data.</text>
</comment>
<evidence type="ECO:0000259" key="3">
    <source>
        <dbReference type="PROSITE" id="PS50837"/>
    </source>
</evidence>
<dbReference type="InterPro" id="IPR027417">
    <property type="entry name" value="P-loop_NTPase"/>
</dbReference>
<dbReference type="Gene3D" id="3.40.50.300">
    <property type="entry name" value="P-loop containing nucleotide triphosphate hydrolases"/>
    <property type="match status" value="1"/>
</dbReference>
<sequence>MNQFANASNLLITGGSFSQTQNNYGVQKDALSNLEKYIAEDASFDSAARYPPATCHPGTREKIIETILKWIKDPNPEKQALWLNGPAGSGKSAIGHSVASKLKDELESQKYGSTFFFAKGAPGRGDGNKLFPTIAYELATIFPEYRAVLNAVLQENPTLPSKSIQIQLHNLLIRPLRKVSQWPRHHPAVIIDGLDECSGGIKMQVAILSTIANAIIQHRIPLRFFIISRPEYWIADIFEIGCFSPIVTRLCLRDDNEADAGITVYLRDEFKNIYDRNIDVMRSIPQPWPEQHIIDRFVWSASGQYIYASTVIKFVGESDHCIPSEQLRLLTKAGPHEASAFSDLDRLYAAILSSYPRWDPLKRVISAILLNCSISEAVMEHIFDVPQTELRQILRSMRSLISKTQFNSPPLLQKLEPIFGSPAYKKNWLWFHHLSFREFIENDSRSGRFVVDKLSTGFTVWCVFIRHLRGLLQGDSAVQQILKHIGVSQYRQCLDTMGHILLPKYFNRPTKYGTKILIQEFETLLGGLDIVSQTNPKVPYANYAVLILEKLKNFLKKCMGLPMRRRKLFKTLGNSVDLVLVTLAQQVLETTAMDEKLFSKLVTDTWIDRGLQFRIATLCKYSYTTEESIVPDLQKMNGVVTLYFDSDSDWGIEIVLHFAEHQTHTDLETDLLLEWEEEILSILGTMFSDNFDTDDPDIGHMVYLTCFILNPQISDIRNRDRLENEDMMTILRVLASPNFPSERSSHHAQYIFMSLRWTIRQLSGSNRSVIEQTNCTLIGEMEAVIKAKFHVLVDLYAAPATEVMSDNVFENFPILPPSPDGKYVFKYSIHADGFRYSGLTYFLEFASENLHVLPPDIYPHIPSFLLKAIVIALYNIAYSNVLASWEDEQLDEVTVTAPQLFQLLLQWMSYALPTEENLNTIRLMSCIWHEIIEGNYDQPIFPPPLCNLIMEFLTKYSPSMLPGSELGHLNSWLVRLRDTDHPMENDSTTDEDKSDEDENSASDEESSGDE</sequence>
<feature type="compositionally biased region" description="Acidic residues" evidence="2">
    <location>
        <begin position="987"/>
        <end position="1010"/>
    </location>
</feature>